<dbReference type="GO" id="GO:0008146">
    <property type="term" value="F:sulfotransferase activity"/>
    <property type="evidence" value="ECO:0007669"/>
    <property type="project" value="InterPro"/>
</dbReference>
<dbReference type="SUPFAM" id="SSF52540">
    <property type="entry name" value="P-loop containing nucleoside triphosphate hydrolases"/>
    <property type="match status" value="1"/>
</dbReference>
<evidence type="ECO:0000313" key="3">
    <source>
        <dbReference type="Proteomes" id="UP001139462"/>
    </source>
</evidence>
<dbReference type="Proteomes" id="UP001139462">
    <property type="component" value="Unassembled WGS sequence"/>
</dbReference>
<dbReference type="Gene3D" id="3.40.50.300">
    <property type="entry name" value="P-loop containing nucleotide triphosphate hydrolases"/>
    <property type="match status" value="1"/>
</dbReference>
<dbReference type="RefSeq" id="WP_237607287.1">
    <property type="nucleotide sequence ID" value="NZ_JAIRBB010000002.1"/>
</dbReference>
<reference evidence="2" key="1">
    <citation type="submission" date="2021-09" db="EMBL/GenBank/DDBJ databases">
        <title>Genome of Aequorivita sp. strain F64183.</title>
        <authorList>
            <person name="Wang Y."/>
        </authorList>
    </citation>
    <scope>NUCLEOTIDE SEQUENCE</scope>
    <source>
        <strain evidence="2">F64183</strain>
    </source>
</reference>
<sequence>MSRFNKHIIIVGSARSGTSWLSEVIARQFRYRILFEPEHEFNTKKGKLICDKWLRTEANSAEANRYLKKVLKNQVDSDWIGQISNRKYKMHLWPFLPKKYIIKFVRANLSAKYLNENFKVPLIHIIRNPYDVLASQQRVNFPWLYNLEHFKQQSDLVELVKNNFKFDLIEDAKSFTPLEILTVRWCLENVLPLQILEPYQYKHRIVKHEDLRNDLNLFLELCNEFNIEPLPNIEKEYQRPSSKTHPESAVISKEKNNLKFTVEELNEINTLLDIFNCNLYPRIRA</sequence>
<dbReference type="EMBL" id="JAIRBB010000002">
    <property type="protein sequence ID" value="MCG2430481.1"/>
    <property type="molecule type" value="Genomic_DNA"/>
</dbReference>
<organism evidence="2 3">
    <name type="scientific">Aequorivita xiaoshiensis</name>
    <dbReference type="NCBI Taxonomy" id="2874476"/>
    <lineage>
        <taxon>Bacteria</taxon>
        <taxon>Pseudomonadati</taxon>
        <taxon>Bacteroidota</taxon>
        <taxon>Flavobacteriia</taxon>
        <taxon>Flavobacteriales</taxon>
        <taxon>Flavobacteriaceae</taxon>
        <taxon>Aequorivita</taxon>
    </lineage>
</organism>
<dbReference type="AlphaFoldDB" id="A0A9X1R1B6"/>
<proteinExistence type="predicted"/>
<comment type="caution">
    <text evidence="2">The sequence shown here is derived from an EMBL/GenBank/DDBJ whole genome shotgun (WGS) entry which is preliminary data.</text>
</comment>
<dbReference type="Pfam" id="PF00685">
    <property type="entry name" value="Sulfotransfer_1"/>
    <property type="match status" value="1"/>
</dbReference>
<dbReference type="InterPro" id="IPR027417">
    <property type="entry name" value="P-loop_NTPase"/>
</dbReference>
<name>A0A9X1R1B6_9FLAO</name>
<gene>
    <name evidence="2" type="ORF">K8344_05065</name>
</gene>
<feature type="domain" description="Sulfotransferase" evidence="1">
    <location>
        <begin position="6"/>
        <end position="136"/>
    </location>
</feature>
<protein>
    <submittedName>
        <fullName evidence="2">Sulfotransferase domain-containing protein</fullName>
    </submittedName>
</protein>
<evidence type="ECO:0000259" key="1">
    <source>
        <dbReference type="Pfam" id="PF00685"/>
    </source>
</evidence>
<accession>A0A9X1R1B6</accession>
<evidence type="ECO:0000313" key="2">
    <source>
        <dbReference type="EMBL" id="MCG2430481.1"/>
    </source>
</evidence>
<dbReference type="InterPro" id="IPR000863">
    <property type="entry name" value="Sulfotransferase_dom"/>
</dbReference>
<keyword evidence="3" id="KW-1185">Reference proteome</keyword>